<feature type="domain" description="ChsH2 rubredoxin-like zinc ribbon" evidence="2">
    <location>
        <begin position="21"/>
        <end position="52"/>
    </location>
</feature>
<evidence type="ECO:0000313" key="3">
    <source>
        <dbReference type="EMBL" id="OPC84364.1"/>
    </source>
</evidence>
<accession>A0A1T3P5M8</accession>
<dbReference type="AlphaFoldDB" id="A0A1T3P5M8"/>
<evidence type="ECO:0000259" key="1">
    <source>
        <dbReference type="Pfam" id="PF01796"/>
    </source>
</evidence>
<name>A0A1T3P5M8_9ACTN</name>
<dbReference type="InterPro" id="IPR002878">
    <property type="entry name" value="ChsH2_C"/>
</dbReference>
<dbReference type="STRING" id="159449.B4N89_28625"/>
<dbReference type="InterPro" id="IPR022002">
    <property type="entry name" value="ChsH2_Znr"/>
</dbReference>
<evidence type="ECO:0000313" key="4">
    <source>
        <dbReference type="Proteomes" id="UP000190037"/>
    </source>
</evidence>
<keyword evidence="4" id="KW-1185">Reference proteome</keyword>
<organism evidence="3 4">
    <name type="scientific">Embleya scabrispora</name>
    <dbReference type="NCBI Taxonomy" id="159449"/>
    <lineage>
        <taxon>Bacteria</taxon>
        <taxon>Bacillati</taxon>
        <taxon>Actinomycetota</taxon>
        <taxon>Actinomycetes</taxon>
        <taxon>Kitasatosporales</taxon>
        <taxon>Streptomycetaceae</taxon>
        <taxon>Embleya</taxon>
    </lineage>
</organism>
<dbReference type="InterPro" id="IPR012340">
    <property type="entry name" value="NA-bd_OB-fold"/>
</dbReference>
<dbReference type="PANTHER" id="PTHR34075:SF5">
    <property type="entry name" value="BLR3430 PROTEIN"/>
    <property type="match status" value="1"/>
</dbReference>
<reference evidence="3 4" key="1">
    <citation type="submission" date="2017-03" db="EMBL/GenBank/DDBJ databases">
        <title>Draft genome sequence of Streptomyces scabrisporus NF3, endophyte isolated from Amphipterygium adstringens.</title>
        <authorList>
            <person name="Vazquez M."/>
            <person name="Ceapa C.D."/>
            <person name="Rodriguez Luna D."/>
            <person name="Sanchez Esquivel S."/>
        </authorList>
    </citation>
    <scope>NUCLEOTIDE SEQUENCE [LARGE SCALE GENOMIC DNA]</scope>
    <source>
        <strain evidence="3 4">NF3</strain>
    </source>
</reference>
<dbReference type="InterPro" id="IPR052513">
    <property type="entry name" value="Thioester_dehydratase-like"/>
</dbReference>
<protein>
    <submittedName>
        <fullName evidence="3">Benzoylsuccinyl-CoA thiolase</fullName>
    </submittedName>
</protein>
<feature type="domain" description="ChsH2 C-terminal OB-fold" evidence="1">
    <location>
        <begin position="55"/>
        <end position="124"/>
    </location>
</feature>
<dbReference type="EMBL" id="MWQN01000001">
    <property type="protein sequence ID" value="OPC84364.1"/>
    <property type="molecule type" value="Genomic_DNA"/>
</dbReference>
<dbReference type="Pfam" id="PF12172">
    <property type="entry name" value="zf-ChsH2"/>
    <property type="match status" value="1"/>
</dbReference>
<gene>
    <name evidence="3" type="ORF">B4N89_28625</name>
</gene>
<dbReference type="PANTHER" id="PTHR34075">
    <property type="entry name" value="BLR3430 PROTEIN"/>
    <property type="match status" value="1"/>
</dbReference>
<dbReference type="OrthoDB" id="4303499at2"/>
<dbReference type="SUPFAM" id="SSF50249">
    <property type="entry name" value="Nucleic acid-binding proteins"/>
    <property type="match status" value="1"/>
</dbReference>
<proteinExistence type="predicted"/>
<sequence>MTKDHKPVVPGWFTTSGEDFSLLGTRCTACGTVFFPRRETFCGNPACSGTEFAEIPLSRRGTVWSYTNAGYRPPAPFVSDPDVEWRPYTIVAVRLEAEGLIVLGQGAPGVGVDDLKVGDTVEIVPGVLYEDDEYVHTTWNVRPVEVRA</sequence>
<dbReference type="RefSeq" id="WP_078978657.1">
    <property type="nucleotide sequence ID" value="NZ_MWQN01000001.1"/>
</dbReference>
<dbReference type="Pfam" id="PF01796">
    <property type="entry name" value="OB_ChsH2_C"/>
    <property type="match status" value="1"/>
</dbReference>
<evidence type="ECO:0000259" key="2">
    <source>
        <dbReference type="Pfam" id="PF12172"/>
    </source>
</evidence>
<comment type="caution">
    <text evidence="3">The sequence shown here is derived from an EMBL/GenBank/DDBJ whole genome shotgun (WGS) entry which is preliminary data.</text>
</comment>
<dbReference type="Proteomes" id="UP000190037">
    <property type="component" value="Unassembled WGS sequence"/>
</dbReference>